<feature type="domain" description="Thiolase N-terminal" evidence="6">
    <location>
        <begin position="8"/>
        <end position="254"/>
    </location>
</feature>
<gene>
    <name evidence="8" type="primary">ACAT2</name>
    <name evidence="8" type="ORF">Anas_06055</name>
</gene>
<dbReference type="InterPro" id="IPR020617">
    <property type="entry name" value="Thiolase_C"/>
</dbReference>
<dbReference type="GO" id="GO:0016747">
    <property type="term" value="F:acyltransferase activity, transferring groups other than amino-acyl groups"/>
    <property type="evidence" value="ECO:0007669"/>
    <property type="project" value="InterPro"/>
</dbReference>
<proteinExistence type="inferred from homology"/>
<dbReference type="InterPro" id="IPR016039">
    <property type="entry name" value="Thiolase-like"/>
</dbReference>
<evidence type="ECO:0000256" key="2">
    <source>
        <dbReference type="ARBA" id="ARBA00022679"/>
    </source>
</evidence>
<evidence type="ECO:0000256" key="1">
    <source>
        <dbReference type="ARBA" id="ARBA00010982"/>
    </source>
</evidence>
<dbReference type="InterPro" id="IPR020615">
    <property type="entry name" value="Thiolase_acyl_enz_int_AS"/>
</dbReference>
<accession>A0A5N5SPY4</accession>
<dbReference type="FunFam" id="3.40.47.10:FF:000010">
    <property type="entry name" value="Acetyl-CoA acetyltransferase (Thiolase)"/>
    <property type="match status" value="1"/>
</dbReference>
<dbReference type="AlphaFoldDB" id="A0A5N5SPY4"/>
<dbReference type="PROSITE" id="PS00737">
    <property type="entry name" value="THIOLASE_2"/>
    <property type="match status" value="1"/>
</dbReference>
<evidence type="ECO:0000256" key="3">
    <source>
        <dbReference type="ARBA" id="ARBA00023315"/>
    </source>
</evidence>
<name>A0A5N5SPY4_9CRUS</name>
<dbReference type="InterPro" id="IPR020613">
    <property type="entry name" value="Thiolase_CS"/>
</dbReference>
<reference evidence="8 9" key="1">
    <citation type="journal article" date="2019" name="PLoS Biol.">
        <title>Sex chromosomes control vertical transmission of feminizing Wolbachia symbionts in an isopod.</title>
        <authorList>
            <person name="Becking T."/>
            <person name="Chebbi M.A."/>
            <person name="Giraud I."/>
            <person name="Moumen B."/>
            <person name="Laverre T."/>
            <person name="Caubet Y."/>
            <person name="Peccoud J."/>
            <person name="Gilbert C."/>
            <person name="Cordaux R."/>
        </authorList>
    </citation>
    <scope>NUCLEOTIDE SEQUENCE [LARGE SCALE GENOMIC DNA]</scope>
    <source>
        <strain evidence="8">ANa2</strain>
        <tissue evidence="8">Whole body excluding digestive tract and cuticle</tissue>
    </source>
</reference>
<evidence type="ECO:0000256" key="5">
    <source>
        <dbReference type="RuleBase" id="RU003557"/>
    </source>
</evidence>
<dbReference type="PIRSF" id="PIRSF000429">
    <property type="entry name" value="Ac-CoA_Ac_transf"/>
    <property type="match status" value="1"/>
</dbReference>
<feature type="active site" description="Proton acceptor" evidence="4">
    <location>
        <position position="340"/>
    </location>
</feature>
<dbReference type="NCBIfam" id="TIGR01930">
    <property type="entry name" value="AcCoA-C-Actrans"/>
    <property type="match status" value="1"/>
</dbReference>
<dbReference type="OrthoDB" id="5404651at2759"/>
<dbReference type="PROSITE" id="PS00098">
    <property type="entry name" value="THIOLASE_1"/>
    <property type="match status" value="1"/>
</dbReference>
<evidence type="ECO:0000259" key="6">
    <source>
        <dbReference type="Pfam" id="PF00108"/>
    </source>
</evidence>
<dbReference type="Gene3D" id="3.40.47.10">
    <property type="match status" value="2"/>
</dbReference>
<feature type="active site" description="Proton acceptor" evidence="4">
    <location>
        <position position="370"/>
    </location>
</feature>
<evidence type="ECO:0000256" key="4">
    <source>
        <dbReference type="PIRSR" id="PIRSR000429-1"/>
    </source>
</evidence>
<dbReference type="EMBL" id="SEYY01021722">
    <property type="protein sequence ID" value="KAB7496133.1"/>
    <property type="molecule type" value="Genomic_DNA"/>
</dbReference>
<organism evidence="8 9">
    <name type="scientific">Armadillidium nasatum</name>
    <dbReference type="NCBI Taxonomy" id="96803"/>
    <lineage>
        <taxon>Eukaryota</taxon>
        <taxon>Metazoa</taxon>
        <taxon>Ecdysozoa</taxon>
        <taxon>Arthropoda</taxon>
        <taxon>Crustacea</taxon>
        <taxon>Multicrustacea</taxon>
        <taxon>Malacostraca</taxon>
        <taxon>Eumalacostraca</taxon>
        <taxon>Peracarida</taxon>
        <taxon>Isopoda</taxon>
        <taxon>Oniscidea</taxon>
        <taxon>Crinocheta</taxon>
        <taxon>Armadillidiidae</taxon>
        <taxon>Armadillidium</taxon>
    </lineage>
</organism>
<dbReference type="Pfam" id="PF00108">
    <property type="entry name" value="Thiolase_N"/>
    <property type="match status" value="1"/>
</dbReference>
<dbReference type="Proteomes" id="UP000326759">
    <property type="component" value="Unassembled WGS sequence"/>
</dbReference>
<dbReference type="SUPFAM" id="SSF53901">
    <property type="entry name" value="Thiolase-like"/>
    <property type="match status" value="2"/>
</dbReference>
<feature type="domain" description="Thiolase C-terminal" evidence="7">
    <location>
        <begin position="262"/>
        <end position="382"/>
    </location>
</feature>
<evidence type="ECO:0000259" key="7">
    <source>
        <dbReference type="Pfam" id="PF02803"/>
    </source>
</evidence>
<evidence type="ECO:0000313" key="8">
    <source>
        <dbReference type="EMBL" id="KAB7496133.1"/>
    </source>
</evidence>
<comment type="caution">
    <text evidence="8">The sequence shown here is derived from an EMBL/GenBank/DDBJ whole genome shotgun (WGS) entry which is preliminary data.</text>
</comment>
<sequence>MIPQSDAVHILSAVRTPIGSLNGALSSLKAHELGSQVIREAVVRSSIAPEDVSEVIIGQALTAAQGQNPARQAALGAGLPYTIPAYSVNMVCGSGLRSVVLGYQSIKCGDASVIISGGQESMSQAPHACFVRKGIKMGPTNFIDTMTHDGLTDAFNNYHMGITEQDIFAVKSQQKTEAAMKNNDFKQEILPIVVQSRNGSKVVSEDEFPRHSCTLEALSKLNPCFVKDGTGTVTAGNSSGVNDGAAALVLASESEVKNRHLQPMATIISWGQGAVDPAIMGYGPVPAVKNALSKANWTKDDVDLWEVNEAFAVQSLVVIRALGLDEEKVNVSGGSVSLGHPIGASGARILVTLLHNLKRLNKKKGVACLCIGGGMGIALCVETV</sequence>
<dbReference type="InterPro" id="IPR020616">
    <property type="entry name" value="Thiolase_N"/>
</dbReference>
<feature type="active site" description="Acyl-thioester intermediate" evidence="4">
    <location>
        <position position="92"/>
    </location>
</feature>
<keyword evidence="3 5" id="KW-0012">Acyltransferase</keyword>
<dbReference type="InterPro" id="IPR002155">
    <property type="entry name" value="Thiolase"/>
</dbReference>
<protein>
    <submittedName>
        <fullName evidence="8">Acetyl-CoA acetyltransferase, cytosolic</fullName>
    </submittedName>
</protein>
<comment type="similarity">
    <text evidence="1 5">Belongs to the thiolase-like superfamily. Thiolase family.</text>
</comment>
<keyword evidence="2 5" id="KW-0808">Transferase</keyword>
<keyword evidence="9" id="KW-1185">Reference proteome</keyword>
<dbReference type="PANTHER" id="PTHR18919:SF107">
    <property type="entry name" value="ACETYL-COA ACETYLTRANSFERASE, CYTOSOLIC"/>
    <property type="match status" value="1"/>
</dbReference>
<dbReference type="PANTHER" id="PTHR18919">
    <property type="entry name" value="ACETYL-COA C-ACYLTRANSFERASE"/>
    <property type="match status" value="1"/>
</dbReference>
<evidence type="ECO:0000313" key="9">
    <source>
        <dbReference type="Proteomes" id="UP000326759"/>
    </source>
</evidence>
<dbReference type="CDD" id="cd00751">
    <property type="entry name" value="thiolase"/>
    <property type="match status" value="1"/>
</dbReference>
<dbReference type="Pfam" id="PF02803">
    <property type="entry name" value="Thiolase_C"/>
    <property type="match status" value="1"/>
</dbReference>